<dbReference type="EMBL" id="AGWQ01000003">
    <property type="protein sequence ID" value="EJZ87716.1"/>
    <property type="molecule type" value="Genomic_DNA"/>
</dbReference>
<evidence type="ECO:0000259" key="2">
    <source>
        <dbReference type="Pfam" id="PF01558"/>
    </source>
</evidence>
<name>K0YVP3_9ACTO</name>
<dbReference type="eggNOG" id="COG1014">
    <property type="taxonomic scope" value="Bacteria"/>
</dbReference>
<accession>K0YVP3</accession>
<protein>
    <submittedName>
        <fullName evidence="3">Pyruvate/2-ketoisovalerate family 2-oxoacid:acceptor oxidoreductase, gamma subunit</fullName>
    </submittedName>
</protein>
<dbReference type="STRING" id="883077.HMPREF9241_00344"/>
<dbReference type="InterPro" id="IPR028978">
    <property type="entry name" value="Chorismate_lyase_/UTRA_dom_sf"/>
</dbReference>
<reference evidence="3 4" key="1">
    <citation type="submission" date="2012-07" db="EMBL/GenBank/DDBJ databases">
        <title>The Genome Sequence of Actinomyces turicensis ACS-279-V-COL4.</title>
        <authorList>
            <consortium name="The Broad Institute Genome Sequencing Platform"/>
            <person name="Earl A."/>
            <person name="Ward D."/>
            <person name="Feldgarden M."/>
            <person name="Gevers D."/>
            <person name="Saerens B."/>
            <person name="Vaneechoutte M."/>
            <person name="Walker B."/>
            <person name="Young S.K."/>
            <person name="Zeng Q."/>
            <person name="Gargeya S."/>
            <person name="Fitzgerald M."/>
            <person name="Haas B."/>
            <person name="Abouelleil A."/>
            <person name="Alvarado L."/>
            <person name="Arachchi H.M."/>
            <person name="Berlin A."/>
            <person name="Chapman S.B."/>
            <person name="Goldberg J."/>
            <person name="Griggs A."/>
            <person name="Gujja S."/>
            <person name="Hansen M."/>
            <person name="Howarth C."/>
            <person name="Imamovic A."/>
            <person name="Larimer J."/>
            <person name="McCowen C."/>
            <person name="Montmayeur A."/>
            <person name="Murphy C."/>
            <person name="Neiman D."/>
            <person name="Pearson M."/>
            <person name="Priest M."/>
            <person name="Roberts A."/>
            <person name="Saif S."/>
            <person name="Shea T."/>
            <person name="Sisk P."/>
            <person name="Sykes S."/>
            <person name="Wortman J."/>
            <person name="Nusbaum C."/>
            <person name="Birren B."/>
        </authorList>
    </citation>
    <scope>NUCLEOTIDE SEQUENCE [LARGE SCALE GENOMIC DNA]</scope>
    <source>
        <strain evidence="3 4">ACS-279-V-Col4</strain>
    </source>
</reference>
<proteinExistence type="predicted"/>
<dbReference type="HOGENOM" id="CLU_2490860_0_0_11"/>
<dbReference type="SUPFAM" id="SSF64288">
    <property type="entry name" value="Chorismate lyase-like"/>
    <property type="match status" value="1"/>
</dbReference>
<dbReference type="InterPro" id="IPR051626">
    <property type="entry name" value="Oxidoreductase_gamma_subunit"/>
</dbReference>
<sequence>MVEVRIHGRGGQGVVTASDLLAMAAFTDGHHTQAFPSFGSERTGEPVLTMERTAYDAANEVIEFGTHIYNAELYSFRFTLHDSQSN</sequence>
<dbReference type="SUPFAM" id="SSF53323">
    <property type="entry name" value="Pyruvate-ferredoxin oxidoreductase, PFOR, domain III"/>
    <property type="match status" value="1"/>
</dbReference>
<keyword evidence="1" id="KW-0560">Oxidoreductase</keyword>
<dbReference type="PATRIC" id="fig|883077.3.peg.331"/>
<evidence type="ECO:0000313" key="3">
    <source>
        <dbReference type="EMBL" id="EJZ87716.1"/>
    </source>
</evidence>
<dbReference type="Gene3D" id="3.40.920.10">
    <property type="entry name" value="Pyruvate-ferredoxin oxidoreductase, PFOR, domain III"/>
    <property type="match status" value="1"/>
</dbReference>
<dbReference type="GO" id="GO:0016903">
    <property type="term" value="F:oxidoreductase activity, acting on the aldehyde or oxo group of donors"/>
    <property type="evidence" value="ECO:0007669"/>
    <property type="project" value="InterPro"/>
</dbReference>
<dbReference type="Pfam" id="PF01558">
    <property type="entry name" value="POR"/>
    <property type="match status" value="1"/>
</dbReference>
<comment type="caution">
    <text evidence="3">The sequence shown here is derived from an EMBL/GenBank/DDBJ whole genome shotgun (WGS) entry which is preliminary data.</text>
</comment>
<evidence type="ECO:0000256" key="1">
    <source>
        <dbReference type="ARBA" id="ARBA00023002"/>
    </source>
</evidence>
<evidence type="ECO:0000313" key="4">
    <source>
        <dbReference type="Proteomes" id="UP000003994"/>
    </source>
</evidence>
<keyword evidence="4" id="KW-1185">Reference proteome</keyword>
<dbReference type="AlphaFoldDB" id="K0YVP3"/>
<dbReference type="RefSeq" id="WP_006680550.1">
    <property type="nucleotide sequence ID" value="NZ_JH815208.1"/>
</dbReference>
<keyword evidence="3" id="KW-0670">Pyruvate</keyword>
<gene>
    <name evidence="3" type="ORF">HMPREF9241_00344</name>
</gene>
<dbReference type="PANTHER" id="PTHR43366:SF1">
    <property type="entry name" value="PYRUVATE SYNTHASE SUBUNIT PORC"/>
    <property type="match status" value="1"/>
</dbReference>
<feature type="domain" description="Pyruvate/ketoisovalerate oxidoreductase catalytic" evidence="2">
    <location>
        <begin position="10"/>
        <end position="49"/>
    </location>
</feature>
<dbReference type="Proteomes" id="UP000003994">
    <property type="component" value="Unassembled WGS sequence"/>
</dbReference>
<dbReference type="InterPro" id="IPR019752">
    <property type="entry name" value="Pyrv/ketoisovalerate_OxRed_cat"/>
</dbReference>
<dbReference type="PANTHER" id="PTHR43366">
    <property type="entry name" value="PYRUVATE SYNTHASE SUBUNIT PORC"/>
    <property type="match status" value="1"/>
</dbReference>
<organism evidence="3 4">
    <name type="scientific">Schaalia turicensis ACS-279-V-Col4</name>
    <dbReference type="NCBI Taxonomy" id="883077"/>
    <lineage>
        <taxon>Bacteria</taxon>
        <taxon>Bacillati</taxon>
        <taxon>Actinomycetota</taxon>
        <taxon>Actinomycetes</taxon>
        <taxon>Actinomycetales</taxon>
        <taxon>Actinomycetaceae</taxon>
        <taxon>Schaalia</taxon>
    </lineage>
</organism>
<dbReference type="InterPro" id="IPR002869">
    <property type="entry name" value="Pyrv_flavodox_OxRed_cen"/>
</dbReference>